<dbReference type="Pfam" id="PF01546">
    <property type="entry name" value="Peptidase_M20"/>
    <property type="match status" value="1"/>
</dbReference>
<accession>A0A4Q1UUV3</accession>
<reference evidence="4 5" key="1">
    <citation type="submission" date="2017-03" db="EMBL/GenBank/DDBJ databases">
        <authorList>
            <person name="Safronova V.I."/>
            <person name="Sazanova A.L."/>
            <person name="Chirak E.R."/>
        </authorList>
    </citation>
    <scope>NUCLEOTIDE SEQUENCE [LARGE SCALE GENOMIC DNA]</scope>
    <source>
        <strain evidence="4 5">Opo-243</strain>
    </source>
</reference>
<dbReference type="Gene3D" id="3.40.630.10">
    <property type="entry name" value="Zn peptidases"/>
    <property type="match status" value="1"/>
</dbReference>
<evidence type="ECO:0000256" key="2">
    <source>
        <dbReference type="ARBA" id="ARBA00022801"/>
    </source>
</evidence>
<dbReference type="Gene3D" id="3.30.70.360">
    <property type="match status" value="1"/>
</dbReference>
<dbReference type="AlphaFoldDB" id="A0A4Q1UUV3"/>
<dbReference type="Pfam" id="PF07687">
    <property type="entry name" value="M20_dimer"/>
    <property type="match status" value="1"/>
</dbReference>
<dbReference type="Proteomes" id="UP000290819">
    <property type="component" value="Unassembled WGS sequence"/>
</dbReference>
<evidence type="ECO:0000259" key="3">
    <source>
        <dbReference type="Pfam" id="PF07687"/>
    </source>
</evidence>
<dbReference type="GO" id="GO:0016787">
    <property type="term" value="F:hydrolase activity"/>
    <property type="evidence" value="ECO:0007669"/>
    <property type="project" value="UniProtKB-KW"/>
</dbReference>
<evidence type="ECO:0000256" key="1">
    <source>
        <dbReference type="ARBA" id="ARBA00022723"/>
    </source>
</evidence>
<dbReference type="InterPro" id="IPR050072">
    <property type="entry name" value="Peptidase_M20A"/>
</dbReference>
<organism evidence="4 5">
    <name type="scientific">Bradyrhizobium betae</name>
    <dbReference type="NCBI Taxonomy" id="244734"/>
    <lineage>
        <taxon>Bacteria</taxon>
        <taxon>Pseudomonadati</taxon>
        <taxon>Pseudomonadota</taxon>
        <taxon>Alphaproteobacteria</taxon>
        <taxon>Hyphomicrobiales</taxon>
        <taxon>Nitrobacteraceae</taxon>
        <taxon>Bradyrhizobium</taxon>
    </lineage>
</organism>
<dbReference type="GO" id="GO:0046872">
    <property type="term" value="F:metal ion binding"/>
    <property type="evidence" value="ECO:0007669"/>
    <property type="project" value="UniProtKB-KW"/>
</dbReference>
<proteinExistence type="predicted"/>
<dbReference type="InterPro" id="IPR011650">
    <property type="entry name" value="Peptidase_M20_dimer"/>
</dbReference>
<keyword evidence="2" id="KW-0378">Hydrolase</keyword>
<dbReference type="SUPFAM" id="SSF55031">
    <property type="entry name" value="Bacterial exopeptidase dimerisation domain"/>
    <property type="match status" value="1"/>
</dbReference>
<feature type="domain" description="Peptidase M20 dimerisation" evidence="3">
    <location>
        <begin position="209"/>
        <end position="326"/>
    </location>
</feature>
<evidence type="ECO:0000313" key="4">
    <source>
        <dbReference type="EMBL" id="RXT42771.1"/>
    </source>
</evidence>
<name>A0A4Q1UUV3_9BRAD</name>
<dbReference type="RefSeq" id="WP_129273030.1">
    <property type="nucleotide sequence ID" value="NZ_MZXW01000033.1"/>
</dbReference>
<comment type="caution">
    <text evidence="4">The sequence shown here is derived from an EMBL/GenBank/DDBJ whole genome shotgun (WGS) entry which is preliminary data.</text>
</comment>
<dbReference type="InterPro" id="IPR002933">
    <property type="entry name" value="Peptidase_M20"/>
</dbReference>
<dbReference type="SUPFAM" id="SSF53187">
    <property type="entry name" value="Zn-dependent exopeptidases"/>
    <property type="match status" value="1"/>
</dbReference>
<dbReference type="InterPro" id="IPR036264">
    <property type="entry name" value="Bact_exopeptidase_dim_dom"/>
</dbReference>
<dbReference type="EMBL" id="MZXW01000033">
    <property type="protein sequence ID" value="RXT42771.1"/>
    <property type="molecule type" value="Genomic_DNA"/>
</dbReference>
<dbReference type="OrthoDB" id="7055905at2"/>
<keyword evidence="1" id="KW-0479">Metal-binding</keyword>
<evidence type="ECO:0000313" key="5">
    <source>
        <dbReference type="Proteomes" id="UP000290819"/>
    </source>
</evidence>
<keyword evidence="5" id="KW-1185">Reference proteome</keyword>
<protein>
    <submittedName>
        <fullName evidence="4">Acetylornithine deacetylase</fullName>
    </submittedName>
</protein>
<sequence>MISPPSSPRLAGPPLADGFAEIERTAESAVDDLARMISVDTSFPPGAGYGAFAGQMESVVARLGLECRRVDVPEQLWRVDGGPAHGARTNLIARRRSGKPVLGLYFHVDTVPASPGWTTDPLRLTRDGDRLIGLGAADMKGTIAAVLLALRAADRTGLPLGYDPMLLLCTDEEAGLYPGIRYLAEQGLLEGHILNFNGAAAPRIWAGCFGLFTLLVRVQGRTVHASEAASAGGGANAIEAALPILNALNALKPEIAGRISALPAPPGATRPLAAQLDISAAHGGQCGGQIPSQFEILVCRRYAPEEDFSAARREIEDAIRKAAPQAEIEIALTGHLMPTSDPTGPHWPRWQEALSAGFGYAPDEFAKWGATSCSDFGWVQATGMQEILLTGLGRPDSRIHAPGEFTTLADIVALAKSVLAYLSAEFRSDLSPEATAIR</sequence>
<gene>
    <name evidence="4" type="ORF">B5V03_24730</name>
</gene>
<dbReference type="PANTHER" id="PTHR43808">
    <property type="entry name" value="ACETYLORNITHINE DEACETYLASE"/>
    <property type="match status" value="1"/>
</dbReference>